<protein>
    <submittedName>
        <fullName evidence="1">Uncharacterized protein</fullName>
    </submittedName>
</protein>
<proteinExistence type="predicted"/>
<dbReference type="EMBL" id="CAJOBC010038952">
    <property type="protein sequence ID" value="CAF4133808.1"/>
    <property type="molecule type" value="Genomic_DNA"/>
</dbReference>
<gene>
    <name evidence="1" type="ORF">GPM918_LOCUS28665</name>
    <name evidence="2" type="ORF">SRO942_LOCUS29185</name>
</gene>
<evidence type="ECO:0000313" key="3">
    <source>
        <dbReference type="Proteomes" id="UP000663829"/>
    </source>
</evidence>
<keyword evidence="3" id="KW-1185">Reference proteome</keyword>
<sequence>MPDSTDRPPIAGINS</sequence>
<comment type="caution">
    <text evidence="1">The sequence shown here is derived from an EMBL/GenBank/DDBJ whole genome shotgun (WGS) entry which is preliminary data.</text>
</comment>
<dbReference type="EMBL" id="CAJNOQ010012614">
    <property type="protein sequence ID" value="CAF1304075.1"/>
    <property type="molecule type" value="Genomic_DNA"/>
</dbReference>
<evidence type="ECO:0000313" key="2">
    <source>
        <dbReference type="EMBL" id="CAF4133808.1"/>
    </source>
</evidence>
<reference evidence="1" key="1">
    <citation type="submission" date="2021-02" db="EMBL/GenBank/DDBJ databases">
        <authorList>
            <person name="Nowell W R."/>
        </authorList>
    </citation>
    <scope>NUCLEOTIDE SEQUENCE</scope>
</reference>
<name>A0A815DQ30_9BILA</name>
<dbReference type="Proteomes" id="UP000681722">
    <property type="component" value="Unassembled WGS sequence"/>
</dbReference>
<dbReference type="Proteomes" id="UP000663829">
    <property type="component" value="Unassembled WGS sequence"/>
</dbReference>
<accession>A0A815DQ30</accession>
<evidence type="ECO:0000313" key="1">
    <source>
        <dbReference type="EMBL" id="CAF1304075.1"/>
    </source>
</evidence>
<organism evidence="1 3">
    <name type="scientific">Didymodactylos carnosus</name>
    <dbReference type="NCBI Taxonomy" id="1234261"/>
    <lineage>
        <taxon>Eukaryota</taxon>
        <taxon>Metazoa</taxon>
        <taxon>Spiralia</taxon>
        <taxon>Gnathifera</taxon>
        <taxon>Rotifera</taxon>
        <taxon>Eurotatoria</taxon>
        <taxon>Bdelloidea</taxon>
        <taxon>Philodinida</taxon>
        <taxon>Philodinidae</taxon>
        <taxon>Didymodactylos</taxon>
    </lineage>
</organism>
<feature type="non-terminal residue" evidence="1">
    <location>
        <position position="15"/>
    </location>
</feature>